<feature type="non-terminal residue" evidence="2">
    <location>
        <position position="398"/>
    </location>
</feature>
<dbReference type="Gene3D" id="3.40.50.300">
    <property type="entry name" value="P-loop containing nucleotide triphosphate hydrolases"/>
    <property type="match status" value="1"/>
</dbReference>
<proteinExistence type="predicted"/>
<dbReference type="GO" id="GO:0005524">
    <property type="term" value="F:ATP binding"/>
    <property type="evidence" value="ECO:0007669"/>
    <property type="project" value="InterPro"/>
</dbReference>
<dbReference type="AlphaFoldDB" id="A0A847D765"/>
<protein>
    <recommendedName>
        <fullName evidence="1">SF4 helicase domain-containing protein</fullName>
    </recommendedName>
</protein>
<dbReference type="PROSITE" id="PS51199">
    <property type="entry name" value="SF4_HELICASE"/>
    <property type="match status" value="1"/>
</dbReference>
<dbReference type="Pfam" id="PF03796">
    <property type="entry name" value="DnaB_C"/>
    <property type="match status" value="1"/>
</dbReference>
<evidence type="ECO:0000313" key="2">
    <source>
        <dbReference type="EMBL" id="NLD32307.1"/>
    </source>
</evidence>
<dbReference type="Proteomes" id="UP000589373">
    <property type="component" value="Unassembled WGS sequence"/>
</dbReference>
<evidence type="ECO:0000313" key="3">
    <source>
        <dbReference type="Proteomes" id="UP000589373"/>
    </source>
</evidence>
<dbReference type="PANTHER" id="PTHR30153:SF2">
    <property type="entry name" value="REPLICATIVE DNA HELICASE"/>
    <property type="match status" value="1"/>
</dbReference>
<sequence>MMIIEQQRQVLANLLLKPEIAAYVELDDSWFIDRVDRQIINVIANSPGISSHTEIERAVRNIDPFSPVSEDLLFNIASDGEYLDTLAKTETLIESIKIAHFEDLLTRATRRYTENPTAANFGKMKEAIDSLDEAQRPKDDGRLDSSLDQLTERLNIDVSMGLKSFGMLDMTLGGGLKGGQLITIGARPGVGKTAFGVNLAEKVLERNRSARIDFFVLEMSQRSMVERFITSRTGIKTLNIQHAKKMTTAEEKKQLQETYRQLKSQNIRIYSNSFEVDDIVRTIRRNARENPEYLAIIDYLGLISVSDKRKQAYEKVSEITRKLKMLTNESDIPLVLFSQLNRGIEARQNKRPMLSDLRDSGSIEQDSNVVGFLYAEEQEGQEEITYLDIKKNREGNIG</sequence>
<dbReference type="RefSeq" id="WP_276646768.1">
    <property type="nucleotide sequence ID" value="NZ_JAAZCD010000196.1"/>
</dbReference>
<dbReference type="InterPro" id="IPR027417">
    <property type="entry name" value="P-loop_NTPase"/>
</dbReference>
<dbReference type="SUPFAM" id="SSF52540">
    <property type="entry name" value="P-loop containing nucleoside triphosphate hydrolases"/>
    <property type="match status" value="1"/>
</dbReference>
<gene>
    <name evidence="2" type="ORF">GX662_08670</name>
</gene>
<accession>A0A847D765</accession>
<organism evidence="2 3">
    <name type="scientific">Trichococcus flocculiformis</name>
    <dbReference type="NCBI Taxonomy" id="82803"/>
    <lineage>
        <taxon>Bacteria</taxon>
        <taxon>Bacillati</taxon>
        <taxon>Bacillota</taxon>
        <taxon>Bacilli</taxon>
        <taxon>Lactobacillales</taxon>
        <taxon>Carnobacteriaceae</taxon>
        <taxon>Trichococcus</taxon>
    </lineage>
</organism>
<dbReference type="GO" id="GO:0006260">
    <property type="term" value="P:DNA replication"/>
    <property type="evidence" value="ECO:0007669"/>
    <property type="project" value="InterPro"/>
</dbReference>
<reference evidence="2 3" key="1">
    <citation type="journal article" date="2020" name="Biotechnol. Biofuels">
        <title>New insights from the biogas microbiome by comprehensive genome-resolved metagenomics of nearly 1600 species originating from multiple anaerobic digesters.</title>
        <authorList>
            <person name="Campanaro S."/>
            <person name="Treu L."/>
            <person name="Rodriguez-R L.M."/>
            <person name="Kovalovszki A."/>
            <person name="Ziels R.M."/>
            <person name="Maus I."/>
            <person name="Zhu X."/>
            <person name="Kougias P.G."/>
            <person name="Basile A."/>
            <person name="Luo G."/>
            <person name="Schluter A."/>
            <person name="Konstantinidis K.T."/>
            <person name="Angelidaki I."/>
        </authorList>
    </citation>
    <scope>NUCLEOTIDE SEQUENCE [LARGE SCALE GENOMIC DNA]</scope>
    <source>
        <strain evidence="2">AS07pgkLD_105</strain>
    </source>
</reference>
<dbReference type="GO" id="GO:0003678">
    <property type="term" value="F:DNA helicase activity"/>
    <property type="evidence" value="ECO:0007669"/>
    <property type="project" value="InterPro"/>
</dbReference>
<name>A0A847D765_9LACT</name>
<evidence type="ECO:0000259" key="1">
    <source>
        <dbReference type="PROSITE" id="PS51199"/>
    </source>
</evidence>
<dbReference type="PANTHER" id="PTHR30153">
    <property type="entry name" value="REPLICATIVE DNA HELICASE DNAB"/>
    <property type="match status" value="1"/>
</dbReference>
<comment type="caution">
    <text evidence="2">The sequence shown here is derived from an EMBL/GenBank/DDBJ whole genome shotgun (WGS) entry which is preliminary data.</text>
</comment>
<feature type="domain" description="SF4 helicase" evidence="1">
    <location>
        <begin position="155"/>
        <end position="398"/>
    </location>
</feature>
<dbReference type="EMBL" id="JAAZCD010000196">
    <property type="protein sequence ID" value="NLD32307.1"/>
    <property type="molecule type" value="Genomic_DNA"/>
</dbReference>
<dbReference type="GO" id="GO:0005829">
    <property type="term" value="C:cytosol"/>
    <property type="evidence" value="ECO:0007669"/>
    <property type="project" value="TreeGrafter"/>
</dbReference>
<dbReference type="InterPro" id="IPR007694">
    <property type="entry name" value="DNA_helicase_DnaB-like_C"/>
</dbReference>